<dbReference type="Ensembl" id="ENSEBUT00000015491.1">
    <property type="protein sequence ID" value="ENSEBUP00000014915.1"/>
    <property type="gene ID" value="ENSEBUG00000009404.1"/>
</dbReference>
<keyword evidence="3" id="KW-0862">Zinc</keyword>
<dbReference type="InterPro" id="IPR000058">
    <property type="entry name" value="Znf_AN1"/>
</dbReference>
<feature type="domain" description="AN1-type" evidence="5">
    <location>
        <begin position="59"/>
        <end position="107"/>
    </location>
</feature>
<dbReference type="OMA" id="RQYCLKH"/>
<keyword evidence="7" id="KW-1185">Reference proteome</keyword>
<evidence type="ECO:0000256" key="1">
    <source>
        <dbReference type="ARBA" id="ARBA00022723"/>
    </source>
</evidence>
<evidence type="ECO:0000313" key="7">
    <source>
        <dbReference type="Proteomes" id="UP000694388"/>
    </source>
</evidence>
<dbReference type="AlphaFoldDB" id="A0A8C4QHY0"/>
<proteinExistence type="predicted"/>
<dbReference type="GO" id="GO:0005737">
    <property type="term" value="C:cytoplasm"/>
    <property type="evidence" value="ECO:0007669"/>
    <property type="project" value="TreeGrafter"/>
</dbReference>
<sequence>MSELDVGRQCSLSSCKQLDFLPFTCDYCGHVFCLAHRKKDDHGCAESEKNLHVSSAELPKELYSCSVKSCCQKVAICITCTHCQQQLCLRHRHHSDHDCVHLHQALGRSTPRGGVVVPDGRVKKSSIIQVKDTKSGRRGAQNPQVAAKVALMRVKQQAVGSKSIPQEERFYLNVHVALDGRNDQLPAFVSKYWTVGKVLDSVITAAKVHSDNHLLGAQFA</sequence>
<organism evidence="6 7">
    <name type="scientific">Eptatretus burgeri</name>
    <name type="common">Inshore hagfish</name>
    <dbReference type="NCBI Taxonomy" id="7764"/>
    <lineage>
        <taxon>Eukaryota</taxon>
        <taxon>Metazoa</taxon>
        <taxon>Chordata</taxon>
        <taxon>Craniata</taxon>
        <taxon>Vertebrata</taxon>
        <taxon>Cyclostomata</taxon>
        <taxon>Myxini</taxon>
        <taxon>Myxiniformes</taxon>
        <taxon>Myxinidae</taxon>
        <taxon>Eptatretinae</taxon>
        <taxon>Eptatretus</taxon>
    </lineage>
</organism>
<dbReference type="PANTHER" id="PTHR14677">
    <property type="entry name" value="ARSENITE INDUCUBLE RNA ASSOCIATED PROTEIN AIP-1-RELATED"/>
    <property type="match status" value="1"/>
</dbReference>
<dbReference type="PROSITE" id="PS51039">
    <property type="entry name" value="ZF_AN1"/>
    <property type="match status" value="2"/>
</dbReference>
<keyword evidence="1" id="KW-0479">Metal-binding</keyword>
<evidence type="ECO:0000313" key="6">
    <source>
        <dbReference type="Ensembl" id="ENSEBUP00000014915.1"/>
    </source>
</evidence>
<dbReference type="Pfam" id="PF01428">
    <property type="entry name" value="zf-AN1"/>
    <property type="match status" value="1"/>
</dbReference>
<reference evidence="6" key="2">
    <citation type="submission" date="2025-09" db="UniProtKB">
        <authorList>
            <consortium name="Ensembl"/>
        </authorList>
    </citation>
    <scope>IDENTIFICATION</scope>
</reference>
<reference evidence="6" key="1">
    <citation type="submission" date="2025-08" db="UniProtKB">
        <authorList>
            <consortium name="Ensembl"/>
        </authorList>
    </citation>
    <scope>IDENTIFICATION</scope>
</reference>
<keyword evidence="2 4" id="KW-0863">Zinc-finger</keyword>
<dbReference type="SMART" id="SM00154">
    <property type="entry name" value="ZnF_AN1"/>
    <property type="match status" value="2"/>
</dbReference>
<dbReference type="GeneTree" id="ENSGT00730000111180"/>
<dbReference type="Gene3D" id="4.10.1110.10">
    <property type="entry name" value="AN1-like Zinc finger"/>
    <property type="match status" value="2"/>
</dbReference>
<dbReference type="GO" id="GO:0008270">
    <property type="term" value="F:zinc ion binding"/>
    <property type="evidence" value="ECO:0007669"/>
    <property type="project" value="UniProtKB-KW"/>
</dbReference>
<dbReference type="PANTHER" id="PTHR14677:SF37">
    <property type="entry name" value="AN1-TYPE ZINC FINGER PROTEIN 1"/>
    <property type="match status" value="1"/>
</dbReference>
<protein>
    <submittedName>
        <fullName evidence="6">Zinc finger, AN1-type domain 1</fullName>
    </submittedName>
</protein>
<dbReference type="InterPro" id="IPR035896">
    <property type="entry name" value="AN1-like_Znf"/>
</dbReference>
<dbReference type="Proteomes" id="UP000694388">
    <property type="component" value="Unplaced"/>
</dbReference>
<name>A0A8C4QHY0_EPTBU</name>
<accession>A0A8C4QHY0</accession>
<evidence type="ECO:0000256" key="4">
    <source>
        <dbReference type="PROSITE-ProRule" id="PRU00449"/>
    </source>
</evidence>
<evidence type="ECO:0000256" key="3">
    <source>
        <dbReference type="ARBA" id="ARBA00022833"/>
    </source>
</evidence>
<dbReference type="SUPFAM" id="SSF118310">
    <property type="entry name" value="AN1-like Zinc finger"/>
    <property type="match status" value="2"/>
</dbReference>
<evidence type="ECO:0000256" key="2">
    <source>
        <dbReference type="ARBA" id="ARBA00022771"/>
    </source>
</evidence>
<evidence type="ECO:0000259" key="5">
    <source>
        <dbReference type="PROSITE" id="PS51039"/>
    </source>
</evidence>
<feature type="domain" description="AN1-type" evidence="5">
    <location>
        <begin position="4"/>
        <end position="52"/>
    </location>
</feature>